<keyword evidence="9" id="KW-1133">Transmembrane helix</keyword>
<feature type="transmembrane region" description="Helical" evidence="9">
    <location>
        <begin position="315"/>
        <end position="336"/>
    </location>
</feature>
<evidence type="ECO:0000256" key="5">
    <source>
        <dbReference type="ARBA" id="ARBA00023049"/>
    </source>
</evidence>
<reference evidence="12" key="1">
    <citation type="submission" date="2020-01" db="EMBL/GenBank/DDBJ databases">
        <authorList>
            <person name="Meier V. D."/>
            <person name="Meier V D."/>
        </authorList>
    </citation>
    <scope>NUCLEOTIDE SEQUENCE</scope>
    <source>
        <strain evidence="12">HLG_WM_MAG_12</strain>
    </source>
</reference>
<feature type="transmembrane region" description="Helical" evidence="9">
    <location>
        <begin position="164"/>
        <end position="186"/>
    </location>
</feature>
<feature type="active site" evidence="6">
    <location>
        <position position="267"/>
    </location>
</feature>
<dbReference type="InterPro" id="IPR027057">
    <property type="entry name" value="CAXX_Prtase_1"/>
</dbReference>
<dbReference type="GO" id="GO:0046872">
    <property type="term" value="F:metal ion binding"/>
    <property type="evidence" value="ECO:0007669"/>
    <property type="project" value="UniProtKB-KW"/>
</dbReference>
<feature type="domain" description="Peptidase M48" evidence="10">
    <location>
        <begin position="198"/>
        <end position="395"/>
    </location>
</feature>
<evidence type="ECO:0000259" key="10">
    <source>
        <dbReference type="Pfam" id="PF01435"/>
    </source>
</evidence>
<feature type="active site" description="Proton donor" evidence="6">
    <location>
        <position position="345"/>
    </location>
</feature>
<feature type="transmembrane region" description="Helical" evidence="9">
    <location>
        <begin position="276"/>
        <end position="295"/>
    </location>
</feature>
<evidence type="ECO:0000256" key="6">
    <source>
        <dbReference type="PIRSR" id="PIRSR627057-1"/>
    </source>
</evidence>
<dbReference type="GO" id="GO:0004222">
    <property type="term" value="F:metalloendopeptidase activity"/>
    <property type="evidence" value="ECO:0007669"/>
    <property type="project" value="InterPro"/>
</dbReference>
<evidence type="ECO:0000256" key="8">
    <source>
        <dbReference type="RuleBase" id="RU003983"/>
    </source>
</evidence>
<dbReference type="CDD" id="cd07343">
    <property type="entry name" value="M48A_Zmpste24p_like"/>
    <property type="match status" value="1"/>
</dbReference>
<name>A0A6S6SHX5_9BACT</name>
<proteinExistence type="inferred from homology"/>
<keyword evidence="4 7" id="KW-0862">Zinc</keyword>
<keyword evidence="9" id="KW-0472">Membrane</keyword>
<keyword evidence="1 8" id="KW-0645">Protease</keyword>
<feature type="domain" description="CAAX prenyl protease 1 N-terminal" evidence="11">
    <location>
        <begin position="34"/>
        <end position="193"/>
    </location>
</feature>
<dbReference type="Pfam" id="PF01435">
    <property type="entry name" value="Peptidase_M48"/>
    <property type="match status" value="1"/>
</dbReference>
<evidence type="ECO:0000256" key="1">
    <source>
        <dbReference type="ARBA" id="ARBA00022670"/>
    </source>
</evidence>
<feature type="transmembrane region" description="Helical" evidence="9">
    <location>
        <begin position="57"/>
        <end position="79"/>
    </location>
</feature>
<keyword evidence="2 7" id="KW-0479">Metal-binding</keyword>
<feature type="binding site" evidence="7">
    <location>
        <position position="270"/>
    </location>
    <ligand>
        <name>Zn(2+)</name>
        <dbReference type="ChEBI" id="CHEBI:29105"/>
        <note>catalytic</note>
    </ligand>
</feature>
<gene>
    <name evidence="12" type="ORF">HELGO_WM15965</name>
</gene>
<dbReference type="Gene3D" id="3.30.2010.10">
    <property type="entry name" value="Metalloproteases ('zincins'), catalytic domain"/>
    <property type="match status" value="1"/>
</dbReference>
<evidence type="ECO:0000256" key="3">
    <source>
        <dbReference type="ARBA" id="ARBA00022801"/>
    </source>
</evidence>
<keyword evidence="9" id="KW-0812">Transmembrane</keyword>
<evidence type="ECO:0000259" key="11">
    <source>
        <dbReference type="Pfam" id="PF16491"/>
    </source>
</evidence>
<feature type="binding site" evidence="7">
    <location>
        <position position="266"/>
    </location>
    <ligand>
        <name>Zn(2+)</name>
        <dbReference type="ChEBI" id="CHEBI:29105"/>
        <note>catalytic</note>
    </ligand>
</feature>
<evidence type="ECO:0000256" key="4">
    <source>
        <dbReference type="ARBA" id="ARBA00022833"/>
    </source>
</evidence>
<dbReference type="AlphaFoldDB" id="A0A6S6SHX5"/>
<organism evidence="12">
    <name type="scientific">uncultured Campylobacterales bacterium</name>
    <dbReference type="NCBI Taxonomy" id="352960"/>
    <lineage>
        <taxon>Bacteria</taxon>
        <taxon>Pseudomonadati</taxon>
        <taxon>Campylobacterota</taxon>
        <taxon>Epsilonproteobacteria</taxon>
        <taxon>Campylobacterales</taxon>
        <taxon>environmental samples</taxon>
    </lineage>
</organism>
<dbReference type="Pfam" id="PF16491">
    <property type="entry name" value="Peptidase_M48_N"/>
    <property type="match status" value="1"/>
</dbReference>
<evidence type="ECO:0000256" key="2">
    <source>
        <dbReference type="ARBA" id="ARBA00022723"/>
    </source>
</evidence>
<comment type="similarity">
    <text evidence="8">Belongs to the peptidase M48 family.</text>
</comment>
<comment type="cofactor">
    <cofactor evidence="7 8">
        <name>Zn(2+)</name>
        <dbReference type="ChEBI" id="CHEBI:29105"/>
    </cofactor>
    <text evidence="7 8">Binds 1 zinc ion per subunit.</text>
</comment>
<feature type="transmembrane region" description="Helical" evidence="9">
    <location>
        <begin position="6"/>
        <end position="24"/>
    </location>
</feature>
<feature type="binding site" evidence="7">
    <location>
        <position position="341"/>
    </location>
    <ligand>
        <name>Zn(2+)</name>
        <dbReference type="ChEBI" id="CHEBI:29105"/>
        <note>catalytic</note>
    </ligand>
</feature>
<evidence type="ECO:0000313" key="12">
    <source>
        <dbReference type="EMBL" id="CAA6808037.1"/>
    </source>
</evidence>
<feature type="transmembrane region" description="Helical" evidence="9">
    <location>
        <begin position="91"/>
        <end position="115"/>
    </location>
</feature>
<dbReference type="EMBL" id="CACVAW010000030">
    <property type="protein sequence ID" value="CAA6808037.1"/>
    <property type="molecule type" value="Genomic_DNA"/>
</dbReference>
<keyword evidence="5 8" id="KW-0482">Metalloprotease</keyword>
<accession>A0A6S6SHX5</accession>
<dbReference type="InterPro" id="IPR032456">
    <property type="entry name" value="Peptidase_M48_N"/>
</dbReference>
<dbReference type="InterPro" id="IPR001915">
    <property type="entry name" value="Peptidase_M48"/>
</dbReference>
<feature type="transmembrane region" description="Helical" evidence="9">
    <location>
        <begin position="136"/>
        <end position="158"/>
    </location>
</feature>
<sequence length="402" mass="45759">MQTLFTILFIYIGIKILISISEIFHINKTKTKKAVILSEENYIKAASYKISTLRLDIVSSFIELGIFMFWFTFGFAYLYSFMPDISPALTAVLYIDLFLILNAIVGIPMSIYKTFVLDKKYGFSNMNLKLFLTDSIKSLSIFLLFGSAIVYVLSLLIISFPDVWWIYGFVFVFSIIIFINAIYPTLIAPIFNKFKILEDAELKDSISSLLKKVGLNTSGIYTMDASKRDNRLNAYFGGLGKSKRVVLFDTLIKKLTHNELLAVLGHELGHFKHKDILKNIFLSAIMMFVMFYVIGNIPQSIYSYISESKIPAIEIPLFVILSSVIGFGLLPIINFLSRRNEYHADEFGSSLISKEDLANALIKLADENKSYPHSSKLTTIFYHSHPPLVDRLKELGKDYEIS</sequence>
<dbReference type="FunFam" id="3.30.2010.10:FF:000010">
    <property type="entry name" value="M48 family peptidase"/>
    <property type="match status" value="1"/>
</dbReference>
<dbReference type="PANTHER" id="PTHR10120">
    <property type="entry name" value="CAAX PRENYL PROTEASE 1"/>
    <property type="match status" value="1"/>
</dbReference>
<evidence type="ECO:0000256" key="9">
    <source>
        <dbReference type="SAM" id="Phobius"/>
    </source>
</evidence>
<keyword evidence="3 8" id="KW-0378">Hydrolase</keyword>
<evidence type="ECO:0000256" key="7">
    <source>
        <dbReference type="PIRSR" id="PIRSR627057-2"/>
    </source>
</evidence>
<dbReference type="GO" id="GO:0071586">
    <property type="term" value="P:CAAX-box protein processing"/>
    <property type="evidence" value="ECO:0007669"/>
    <property type="project" value="InterPro"/>
</dbReference>
<protein>
    <submittedName>
        <fullName evidence="12">Peptidase M48</fullName>
    </submittedName>
</protein>